<protein>
    <submittedName>
        <fullName evidence="4">Putative oxidoreductase</fullName>
        <ecNumber evidence="4">1.-.-.-</ecNumber>
    </submittedName>
    <submittedName>
        <fullName evidence="5">SDR family oxidoreductase</fullName>
    </submittedName>
</protein>
<dbReference type="InterPro" id="IPR002347">
    <property type="entry name" value="SDR_fam"/>
</dbReference>
<dbReference type="EMBL" id="LKAJ01000004">
    <property type="protein sequence ID" value="KRG21666.1"/>
    <property type="molecule type" value="Genomic_DNA"/>
</dbReference>
<dbReference type="InterPro" id="IPR036291">
    <property type="entry name" value="NAD(P)-bd_dom_sf"/>
</dbReference>
<dbReference type="SUPFAM" id="SSF51735">
    <property type="entry name" value="NAD(P)-binding Rossmann-fold domains"/>
    <property type="match status" value="1"/>
</dbReference>
<evidence type="ECO:0000313" key="5">
    <source>
        <dbReference type="EMBL" id="MCS5711594.1"/>
    </source>
</evidence>
<dbReference type="PANTHER" id="PTHR44196">
    <property type="entry name" value="DEHYDROGENASE/REDUCTASE SDR FAMILY MEMBER 7B"/>
    <property type="match status" value="1"/>
</dbReference>
<reference evidence="4" key="1">
    <citation type="submission" date="2015-09" db="EMBL/GenBank/DDBJ databases">
        <title>Draft Genome Sequences of Two Novel Amoeba-resistant Intranuclear Bacteria, Candidatus Berkiella cookevillensis and Candidatus Berkiella aquae.</title>
        <authorList>
            <person name="Mehari Y.T."/>
            <person name="Arivett B.A."/>
            <person name="Farone A.L."/>
            <person name="Gunderson J.H."/>
            <person name="Farone M.B."/>
        </authorList>
    </citation>
    <scope>NUCLEOTIDE SEQUENCE [LARGE SCALE GENOMIC DNA]</scope>
    <source>
        <strain evidence="4">HT99</strain>
    </source>
</reference>
<dbReference type="EC" id="1.-.-.-" evidence="4"/>
<keyword evidence="2 4" id="KW-0560">Oxidoreductase</keyword>
<accession>A0A0Q9YVC3</accession>
<dbReference type="Gene3D" id="3.40.50.720">
    <property type="entry name" value="NAD(P)-binding Rossmann-like Domain"/>
    <property type="match status" value="1"/>
</dbReference>
<dbReference type="PRINTS" id="PR00080">
    <property type="entry name" value="SDRFAMILY"/>
</dbReference>
<evidence type="ECO:0000256" key="1">
    <source>
        <dbReference type="ARBA" id="ARBA00006484"/>
    </source>
</evidence>
<keyword evidence="6" id="KW-1185">Reference proteome</keyword>
<dbReference type="RefSeq" id="WP_075066041.1">
    <property type="nucleotide sequence ID" value="NZ_LKAJ02000001.1"/>
</dbReference>
<dbReference type="GO" id="GO:0016491">
    <property type="term" value="F:oxidoreductase activity"/>
    <property type="evidence" value="ECO:0007669"/>
    <property type="project" value="UniProtKB-KW"/>
</dbReference>
<dbReference type="Proteomes" id="UP000051497">
    <property type="component" value="Unassembled WGS sequence"/>
</dbReference>
<dbReference type="Pfam" id="PF00106">
    <property type="entry name" value="adh_short"/>
    <property type="match status" value="1"/>
</dbReference>
<sequence length="273" mass="30277">MTASPSFKNKVVIITGASSGIGAALALCFAKEGAKLALLARRQDRLQALVNDCQALNTQAIAIGCDVTQEQDQSLAIEKIHEQLGPVDIVIANAGFGVIGNFEALNIQDYQRQFETNVYGVLRTIHATLDDLKKTKGQLVLVGSALGHITIPQYTPYSMSKHAITSLAESLYIELAPFDINVTLISPGYINTEFRNINNFGQYEENTREHAAPAALRMNAEQAAHIMLKAIRHKKRECIITLFGKTGVWLNRLFPGLLPRYFRWKFAKKIQKH</sequence>
<evidence type="ECO:0000256" key="3">
    <source>
        <dbReference type="RuleBase" id="RU000363"/>
    </source>
</evidence>
<dbReference type="GO" id="GO:0016020">
    <property type="term" value="C:membrane"/>
    <property type="evidence" value="ECO:0007669"/>
    <property type="project" value="TreeGrafter"/>
</dbReference>
<evidence type="ECO:0000256" key="2">
    <source>
        <dbReference type="ARBA" id="ARBA00023002"/>
    </source>
</evidence>
<reference evidence="5" key="2">
    <citation type="journal article" date="2016" name="Genome Announc.">
        <title>Draft Genome Sequences of Two Novel Amoeba-Resistant Intranuclear Bacteria, 'Candidatus Berkiella cookevillensis' and 'Candidatus Berkiella aquae'.</title>
        <authorList>
            <person name="Mehari Y.T."/>
            <person name="Arivett B.A."/>
            <person name="Farone A.L."/>
            <person name="Gunderson J.H."/>
            <person name="Farone M.B."/>
        </authorList>
    </citation>
    <scope>NUCLEOTIDE SEQUENCE</scope>
    <source>
        <strain evidence="5">HT99</strain>
    </source>
</reference>
<reference evidence="5" key="3">
    <citation type="submission" date="2021-06" db="EMBL/GenBank/DDBJ databases">
        <title>Genomic Description and Analysis of Intracellular Bacteria, Candidatus Berkiella cookevillensis and Candidatus Berkiella aquae.</title>
        <authorList>
            <person name="Kidane D.T."/>
            <person name="Mehari Y.T."/>
            <person name="Rice F.C."/>
            <person name="Arivett B.A."/>
            <person name="Farone A.L."/>
            <person name="Berk S.G."/>
            <person name="Farone M.B."/>
        </authorList>
    </citation>
    <scope>NUCLEOTIDE SEQUENCE</scope>
    <source>
        <strain evidence="5">HT99</strain>
    </source>
</reference>
<dbReference type="AlphaFoldDB" id="A0A0Q9YVC3"/>
<dbReference type="PANTHER" id="PTHR44196:SF1">
    <property type="entry name" value="DEHYDROGENASE_REDUCTASE SDR FAMILY MEMBER 7B"/>
    <property type="match status" value="1"/>
</dbReference>
<dbReference type="PRINTS" id="PR00081">
    <property type="entry name" value="GDHRDH"/>
</dbReference>
<evidence type="ECO:0000313" key="6">
    <source>
        <dbReference type="Proteomes" id="UP000051497"/>
    </source>
</evidence>
<name>A0A0Q9YVC3_9GAMM</name>
<organism evidence="4">
    <name type="scientific">Candidatus Berkiella aquae</name>
    <dbReference type="NCBI Taxonomy" id="295108"/>
    <lineage>
        <taxon>Bacteria</taxon>
        <taxon>Pseudomonadati</taxon>
        <taxon>Pseudomonadota</taxon>
        <taxon>Gammaproteobacteria</taxon>
        <taxon>Candidatus Berkiellales</taxon>
        <taxon>Candidatus Berkiellaceae</taxon>
        <taxon>Candidatus Berkiella</taxon>
    </lineage>
</organism>
<dbReference type="STRING" id="295108.HT99x_01419"/>
<gene>
    <name evidence="5" type="ORF">HT99x_009105</name>
    <name evidence="4" type="ORF">HT99x_01419</name>
</gene>
<comment type="similarity">
    <text evidence="1 3">Belongs to the short-chain dehydrogenases/reductases (SDR) family.</text>
</comment>
<proteinExistence type="inferred from homology"/>
<dbReference type="NCBIfam" id="NF004825">
    <property type="entry name" value="PRK06181.1"/>
    <property type="match status" value="1"/>
</dbReference>
<dbReference type="EMBL" id="LKAJ02000001">
    <property type="protein sequence ID" value="MCS5711594.1"/>
    <property type="molecule type" value="Genomic_DNA"/>
</dbReference>
<comment type="caution">
    <text evidence="4">The sequence shown here is derived from an EMBL/GenBank/DDBJ whole genome shotgun (WGS) entry which is preliminary data.</text>
</comment>
<dbReference type="OrthoDB" id="9810734at2"/>
<evidence type="ECO:0000313" key="4">
    <source>
        <dbReference type="EMBL" id="KRG21666.1"/>
    </source>
</evidence>